<dbReference type="GO" id="GO:0005634">
    <property type="term" value="C:nucleus"/>
    <property type="evidence" value="ECO:0007669"/>
    <property type="project" value="UniProtKB-SubCell"/>
</dbReference>
<name>A0A843VKW2_COLES</name>
<evidence type="ECO:0000259" key="6">
    <source>
        <dbReference type="PROSITE" id="PS50811"/>
    </source>
</evidence>
<dbReference type="InterPro" id="IPR036576">
    <property type="entry name" value="WRKY_dom_sf"/>
</dbReference>
<keyword evidence="5" id="KW-0539">Nucleus</keyword>
<dbReference type="EMBL" id="NMUH01001648">
    <property type="protein sequence ID" value="MQL94230.1"/>
    <property type="molecule type" value="Genomic_DNA"/>
</dbReference>
<evidence type="ECO:0000256" key="5">
    <source>
        <dbReference type="ARBA" id="ARBA00023242"/>
    </source>
</evidence>
<comment type="subcellular location">
    <subcellularLocation>
        <location evidence="1">Nucleus</location>
    </subcellularLocation>
</comment>
<keyword evidence="3" id="KW-0238">DNA-binding</keyword>
<dbReference type="InterPro" id="IPR003657">
    <property type="entry name" value="WRKY_dom"/>
</dbReference>
<dbReference type="PROSITE" id="PS50811">
    <property type="entry name" value="WRKY"/>
    <property type="match status" value="1"/>
</dbReference>
<dbReference type="PANTHER" id="PTHR31221">
    <property type="entry name" value="WRKY TRANSCRIPTION FACTOR PROTEIN 1-RELATED"/>
    <property type="match status" value="1"/>
</dbReference>
<reference evidence="7" key="1">
    <citation type="submission" date="2017-07" db="EMBL/GenBank/DDBJ databases">
        <title>Taro Niue Genome Assembly and Annotation.</title>
        <authorList>
            <person name="Atibalentja N."/>
            <person name="Keating K."/>
            <person name="Fields C.J."/>
        </authorList>
    </citation>
    <scope>NUCLEOTIDE SEQUENCE</scope>
    <source>
        <strain evidence="7">Niue_2</strain>
        <tissue evidence="7">Leaf</tissue>
    </source>
</reference>
<comment type="caution">
    <text evidence="7">The sequence shown here is derived from an EMBL/GenBank/DDBJ whole genome shotgun (WGS) entry which is preliminary data.</text>
</comment>
<feature type="domain" description="WRKY" evidence="6">
    <location>
        <begin position="115"/>
        <end position="180"/>
    </location>
</feature>
<evidence type="ECO:0000256" key="2">
    <source>
        <dbReference type="ARBA" id="ARBA00023015"/>
    </source>
</evidence>
<dbReference type="AlphaFoldDB" id="A0A843VKW2"/>
<evidence type="ECO:0000256" key="1">
    <source>
        <dbReference type="ARBA" id="ARBA00004123"/>
    </source>
</evidence>
<gene>
    <name evidence="7" type="ORF">Taro_026882</name>
</gene>
<dbReference type="Pfam" id="PF03106">
    <property type="entry name" value="WRKY"/>
    <property type="match status" value="1"/>
</dbReference>
<keyword evidence="4" id="KW-0804">Transcription</keyword>
<protein>
    <recommendedName>
        <fullName evidence="6">WRKY domain-containing protein</fullName>
    </recommendedName>
</protein>
<accession>A0A843VKW2</accession>
<evidence type="ECO:0000256" key="3">
    <source>
        <dbReference type="ARBA" id="ARBA00023125"/>
    </source>
</evidence>
<organism evidence="7 8">
    <name type="scientific">Colocasia esculenta</name>
    <name type="common">Wild taro</name>
    <name type="synonym">Arum esculentum</name>
    <dbReference type="NCBI Taxonomy" id="4460"/>
    <lineage>
        <taxon>Eukaryota</taxon>
        <taxon>Viridiplantae</taxon>
        <taxon>Streptophyta</taxon>
        <taxon>Embryophyta</taxon>
        <taxon>Tracheophyta</taxon>
        <taxon>Spermatophyta</taxon>
        <taxon>Magnoliopsida</taxon>
        <taxon>Liliopsida</taxon>
        <taxon>Araceae</taxon>
        <taxon>Aroideae</taxon>
        <taxon>Colocasieae</taxon>
        <taxon>Colocasia</taxon>
    </lineage>
</organism>
<dbReference type="PANTHER" id="PTHR31221:SF112">
    <property type="entry name" value="WRKY TRANSCRIPTION FACTOR 50-RELATED"/>
    <property type="match status" value="1"/>
</dbReference>
<evidence type="ECO:0000313" key="7">
    <source>
        <dbReference type="EMBL" id="MQL94230.1"/>
    </source>
</evidence>
<proteinExistence type="predicted"/>
<evidence type="ECO:0000256" key="4">
    <source>
        <dbReference type="ARBA" id="ARBA00023163"/>
    </source>
</evidence>
<dbReference type="SMR" id="A0A843VKW2"/>
<dbReference type="OrthoDB" id="693960at2759"/>
<dbReference type="FunFam" id="2.20.25.80:FF:000003">
    <property type="entry name" value="WRKY transcription factor 57"/>
    <property type="match status" value="1"/>
</dbReference>
<dbReference type="InterPro" id="IPR044810">
    <property type="entry name" value="WRKY_plant"/>
</dbReference>
<dbReference type="SMART" id="SM00774">
    <property type="entry name" value="WRKY"/>
    <property type="match status" value="1"/>
</dbReference>
<dbReference type="GO" id="GO:0003700">
    <property type="term" value="F:DNA-binding transcription factor activity"/>
    <property type="evidence" value="ECO:0007669"/>
    <property type="project" value="InterPro"/>
</dbReference>
<keyword evidence="2" id="KW-0805">Transcription regulation</keyword>
<keyword evidence="8" id="KW-1185">Reference proteome</keyword>
<dbReference type="GO" id="GO:0043565">
    <property type="term" value="F:sequence-specific DNA binding"/>
    <property type="evidence" value="ECO:0007669"/>
    <property type="project" value="InterPro"/>
</dbReference>
<sequence length="233" mass="25167">MAAVMEPSQAAMPFTSLVMEEPLLHLPSYDFAGGSFEQASAAFELSEFMAAFDDGGLPEGSGTSFNIAGSQDRNIPALPAGGNGDPGMITSDGMMGGKRLIRMDPGDRIAFRTKTEIDVLDDGYKWRKYGKKSVKSNPNPRNYYRCSAEGCSVKKRVERDREDRSFVVTTYDGMHNHLPPGSGVVYHPVPRDGAAGHWGFASSSSGWMDGPMIMATSQPSERTTTPQVAHSSC</sequence>
<evidence type="ECO:0000313" key="8">
    <source>
        <dbReference type="Proteomes" id="UP000652761"/>
    </source>
</evidence>
<dbReference type="Proteomes" id="UP000652761">
    <property type="component" value="Unassembled WGS sequence"/>
</dbReference>
<dbReference type="Gene3D" id="2.20.25.80">
    <property type="entry name" value="WRKY domain"/>
    <property type="match status" value="1"/>
</dbReference>
<dbReference type="SUPFAM" id="SSF118290">
    <property type="entry name" value="WRKY DNA-binding domain"/>
    <property type="match status" value="1"/>
</dbReference>